<evidence type="ECO:0000313" key="3">
    <source>
        <dbReference type="EMBL" id="KAJ5142428.1"/>
    </source>
</evidence>
<dbReference type="AlphaFoldDB" id="A0A9W9L818"/>
<dbReference type="EMBL" id="JAPQKL010000002">
    <property type="protein sequence ID" value="KAJ5142428.1"/>
    <property type="molecule type" value="Genomic_DNA"/>
</dbReference>
<dbReference type="PANTHER" id="PTHR48207:SF3">
    <property type="entry name" value="SUCCINATE--HYDROXYMETHYLGLUTARATE COA-TRANSFERASE"/>
    <property type="match status" value="1"/>
</dbReference>
<dbReference type="Gene3D" id="3.40.50.10540">
    <property type="entry name" value="Crotonobetainyl-coa:carnitine coa-transferase, domain 1"/>
    <property type="match status" value="2"/>
</dbReference>
<dbReference type="InterPro" id="IPR003673">
    <property type="entry name" value="CoA-Trfase_fam_III"/>
</dbReference>
<dbReference type="InterPro" id="IPR044855">
    <property type="entry name" value="CoA-Trfase_III_dom3_sf"/>
</dbReference>
<evidence type="ECO:0000256" key="1">
    <source>
        <dbReference type="ARBA" id="ARBA00008383"/>
    </source>
</evidence>
<dbReference type="Proteomes" id="UP001149079">
    <property type="component" value="Unassembled WGS sequence"/>
</dbReference>
<accession>A0A9W9L818</accession>
<dbReference type="Pfam" id="PF02515">
    <property type="entry name" value="CoA_transf_3"/>
    <property type="match status" value="1"/>
</dbReference>
<proteinExistence type="inferred from homology"/>
<dbReference type="RefSeq" id="XP_056524072.1">
    <property type="nucleotide sequence ID" value="XM_056661959.1"/>
</dbReference>
<dbReference type="GeneID" id="81401129"/>
<keyword evidence="4" id="KW-1185">Reference proteome</keyword>
<dbReference type="GO" id="GO:0005739">
    <property type="term" value="C:mitochondrion"/>
    <property type="evidence" value="ECO:0007669"/>
    <property type="project" value="TreeGrafter"/>
</dbReference>
<dbReference type="GO" id="GO:0047369">
    <property type="term" value="F:succinate-hydroxymethylglutarate CoA-transferase activity"/>
    <property type="evidence" value="ECO:0007669"/>
    <property type="project" value="TreeGrafter"/>
</dbReference>
<comment type="caution">
    <text evidence="3">The sequence shown here is derived from an EMBL/GenBank/DDBJ whole genome shotgun (WGS) entry which is preliminary data.</text>
</comment>
<protein>
    <submittedName>
        <fullName evidence="3">Uncharacterized protein</fullName>
    </submittedName>
</protein>
<dbReference type="OrthoDB" id="5863171at2759"/>
<gene>
    <name evidence="3" type="ORF">N7515_001215</name>
</gene>
<keyword evidence="2" id="KW-0808">Transferase</keyword>
<dbReference type="FunFam" id="3.30.1540.10:FF:000005">
    <property type="entry name" value="succinate--hydroxymethylglutarate CoA-transferase isoform X4"/>
    <property type="match status" value="1"/>
</dbReference>
<dbReference type="Gene3D" id="3.30.1540.10">
    <property type="entry name" value="formyl-coa transferase, domain 3"/>
    <property type="match status" value="1"/>
</dbReference>
<comment type="similarity">
    <text evidence="1">Belongs to the CoA-transferase III family.</text>
</comment>
<organism evidence="3 4">
    <name type="scientific">Penicillium bovifimosum</name>
    <dbReference type="NCBI Taxonomy" id="126998"/>
    <lineage>
        <taxon>Eukaryota</taxon>
        <taxon>Fungi</taxon>
        <taxon>Dikarya</taxon>
        <taxon>Ascomycota</taxon>
        <taxon>Pezizomycotina</taxon>
        <taxon>Eurotiomycetes</taxon>
        <taxon>Eurotiomycetidae</taxon>
        <taxon>Eurotiales</taxon>
        <taxon>Aspergillaceae</taxon>
        <taxon>Penicillium</taxon>
    </lineage>
</organism>
<dbReference type="InterPro" id="IPR050483">
    <property type="entry name" value="CoA-transferase_III_domain"/>
</dbReference>
<evidence type="ECO:0000256" key="2">
    <source>
        <dbReference type="ARBA" id="ARBA00022679"/>
    </source>
</evidence>
<evidence type="ECO:0000313" key="4">
    <source>
        <dbReference type="Proteomes" id="UP001149079"/>
    </source>
</evidence>
<dbReference type="InterPro" id="IPR023606">
    <property type="entry name" value="CoA-Trfase_III_dom_1_sf"/>
</dbReference>
<reference evidence="3" key="1">
    <citation type="submission" date="2022-11" db="EMBL/GenBank/DDBJ databases">
        <authorList>
            <person name="Petersen C."/>
        </authorList>
    </citation>
    <scope>NUCLEOTIDE SEQUENCE</scope>
    <source>
        <strain evidence="3">IBT 22155</strain>
    </source>
</reference>
<dbReference type="PANTHER" id="PTHR48207">
    <property type="entry name" value="SUCCINATE--HYDROXYMETHYLGLUTARATE COA-TRANSFERASE"/>
    <property type="match status" value="1"/>
</dbReference>
<reference evidence="3" key="2">
    <citation type="journal article" date="2023" name="IMA Fungus">
        <title>Comparative genomic study of the Penicillium genus elucidates a diverse pangenome and 15 lateral gene transfer events.</title>
        <authorList>
            <person name="Petersen C."/>
            <person name="Sorensen T."/>
            <person name="Nielsen M.R."/>
            <person name="Sondergaard T.E."/>
            <person name="Sorensen J.L."/>
            <person name="Fitzpatrick D.A."/>
            <person name="Frisvad J.C."/>
            <person name="Nielsen K.L."/>
        </authorList>
    </citation>
    <scope>NUCLEOTIDE SEQUENCE</scope>
    <source>
        <strain evidence="3">IBT 22155</strain>
    </source>
</reference>
<name>A0A9W9L818_9EURO</name>
<sequence length="474" mass="52363">MAVGKMSNAYIAIQNATQVMKYRRLFPSPSKYLNNRLHFNCNHTAAHQNTPLEGIRILDLTRVLAGPFCTQILADYGADVLKIENPRGAQDDTRLWRTGGEDHLWKSTDADMSAYFCAVNRNKKSITLNLKEEKGQEILFRLVKSADVVVDNFVPGKMDEMGIGYQKLREVNPSIIHASVSGYGAGGPYSRRAGYDAIAAAEAGMLHITGERDGAPTRPGLGLTDMSTGLYLHGAILAALYARKNTGQGQKIDASLFESQVSLLSNVAMSWLNAGEHAHRWGTEHPSIVPYQAFKTKDGYLVLGATNNRQFQILCQLLEHLELARDPRFVDNSSRVLNRAELKGILEPIIRAKPTKDWLAVLEGSGMPYGPINTIEEVFSHPQTAARHMVHTLPHEPSVSGQIKVLGLFLTRYAADIPIKPYANYQTGFPVKFSETQPRIRRAPPSLGAHTNSTLEDMGYSPKEIAAMREQGIV</sequence>
<dbReference type="SUPFAM" id="SSF89796">
    <property type="entry name" value="CoA-transferase family III (CaiB/BaiF)"/>
    <property type="match status" value="1"/>
</dbReference>